<evidence type="ECO:0000313" key="2">
    <source>
        <dbReference type="EMBL" id="OON41473.1"/>
    </source>
</evidence>
<gene>
    <name evidence="2" type="ORF">BTJ39_05820</name>
</gene>
<reference evidence="2 3" key="1">
    <citation type="submission" date="2016-12" db="EMBL/GenBank/DDBJ databases">
        <title>Izhakiella australiana sp. nov. of genus Izhakiella isolated from Australian desert.</title>
        <authorList>
            <person name="Ji M."/>
        </authorList>
    </citation>
    <scope>NUCLEOTIDE SEQUENCE [LARGE SCALE GENOMIC DNA]</scope>
    <source>
        <strain evidence="2 3">D4N98</strain>
    </source>
</reference>
<comment type="caution">
    <text evidence="2">The sequence shown here is derived from an EMBL/GenBank/DDBJ whole genome shotgun (WGS) entry which is preliminary data.</text>
</comment>
<protein>
    <submittedName>
        <fullName evidence="2">Uncharacterized protein</fullName>
    </submittedName>
</protein>
<dbReference type="STRING" id="1926881.BTJ39_05820"/>
<keyword evidence="3" id="KW-1185">Reference proteome</keyword>
<evidence type="ECO:0000313" key="3">
    <source>
        <dbReference type="Proteomes" id="UP000190667"/>
    </source>
</evidence>
<name>A0A1S8YS45_9GAMM</name>
<sequence length="75" mass="8823">MLSKACGKVINIGKTVDFSNIKPQCGIMLINFFTLIHVYFNQRDAVGANSVRWFCFNSLFFIIFRFFWLFFHNMG</sequence>
<feature type="transmembrane region" description="Helical" evidence="1">
    <location>
        <begin position="21"/>
        <end position="39"/>
    </location>
</feature>
<dbReference type="Proteomes" id="UP000190667">
    <property type="component" value="Unassembled WGS sequence"/>
</dbReference>
<dbReference type="EMBL" id="MRUL01000002">
    <property type="protein sequence ID" value="OON41473.1"/>
    <property type="molecule type" value="Genomic_DNA"/>
</dbReference>
<organism evidence="2 3">
    <name type="scientific">Izhakiella australiensis</name>
    <dbReference type="NCBI Taxonomy" id="1926881"/>
    <lineage>
        <taxon>Bacteria</taxon>
        <taxon>Pseudomonadati</taxon>
        <taxon>Pseudomonadota</taxon>
        <taxon>Gammaproteobacteria</taxon>
        <taxon>Enterobacterales</taxon>
        <taxon>Erwiniaceae</taxon>
        <taxon>Izhakiella</taxon>
    </lineage>
</organism>
<keyword evidence="1" id="KW-0812">Transmembrane</keyword>
<proteinExistence type="predicted"/>
<keyword evidence="1" id="KW-0472">Membrane</keyword>
<keyword evidence="1" id="KW-1133">Transmembrane helix</keyword>
<feature type="transmembrane region" description="Helical" evidence="1">
    <location>
        <begin position="51"/>
        <end position="71"/>
    </location>
</feature>
<dbReference type="AlphaFoldDB" id="A0A1S8YS45"/>
<evidence type="ECO:0000256" key="1">
    <source>
        <dbReference type="SAM" id="Phobius"/>
    </source>
</evidence>
<accession>A0A1S8YS45</accession>